<dbReference type="PANTHER" id="PTHR30419">
    <property type="entry name" value="HTH-TYPE TRANSCRIPTIONAL REGULATOR YBHD"/>
    <property type="match status" value="1"/>
</dbReference>
<dbReference type="InterPro" id="IPR000847">
    <property type="entry name" value="LysR_HTH_N"/>
</dbReference>
<proteinExistence type="inferred from homology"/>
<sequence length="306" mass="35133">MTLQQLEYIIAVKQFGHFVEAARHCGVTQPTLSQMILKLENELEVTIFDRKKHPIVPTAMGEKLIKQAEKALKEVRRMNEIIEGEVDSISGSLRIGVIPTLSTYLIPDFIGSFKRDYPQVELMIKEAHTQNLIKALNDDEVDLFIAATPLDQDNFYEIPLYYEKFVAYFSPDNPNKDIPLSAENMPNQNLWVLQEGHCVRNQIFNFCEAKTVFNQTFEAGSIDTLIKIVEKNGGYSVIPELHLDLMNEEQKNNVREINPPAVREISLVIKSDFIKERMINAVADTIKKHIPEKMLDERLKKFSIKL</sequence>
<dbReference type="GO" id="GO:0003700">
    <property type="term" value="F:DNA-binding transcription factor activity"/>
    <property type="evidence" value="ECO:0007669"/>
    <property type="project" value="InterPro"/>
</dbReference>
<evidence type="ECO:0000256" key="2">
    <source>
        <dbReference type="ARBA" id="ARBA00023015"/>
    </source>
</evidence>
<dbReference type="EMBL" id="JAVDQD010000001">
    <property type="protein sequence ID" value="MDR6237565.1"/>
    <property type="molecule type" value="Genomic_DNA"/>
</dbReference>
<evidence type="ECO:0000313" key="6">
    <source>
        <dbReference type="EMBL" id="MDR6237565.1"/>
    </source>
</evidence>
<keyword evidence="3" id="KW-0238">DNA-binding</keyword>
<accession>A0AAE4BRA4</accession>
<dbReference type="SUPFAM" id="SSF46785">
    <property type="entry name" value="Winged helix' DNA-binding domain"/>
    <property type="match status" value="1"/>
</dbReference>
<evidence type="ECO:0000259" key="5">
    <source>
        <dbReference type="PROSITE" id="PS50931"/>
    </source>
</evidence>
<dbReference type="Pfam" id="PF03466">
    <property type="entry name" value="LysR_substrate"/>
    <property type="match status" value="1"/>
</dbReference>
<dbReference type="RefSeq" id="WP_309937033.1">
    <property type="nucleotide sequence ID" value="NZ_AP025305.1"/>
</dbReference>
<evidence type="ECO:0000256" key="3">
    <source>
        <dbReference type="ARBA" id="ARBA00023125"/>
    </source>
</evidence>
<dbReference type="InterPro" id="IPR005119">
    <property type="entry name" value="LysR_subst-bd"/>
</dbReference>
<dbReference type="InterPro" id="IPR050950">
    <property type="entry name" value="HTH-type_LysR_regulators"/>
</dbReference>
<reference evidence="6" key="1">
    <citation type="submission" date="2023-07" db="EMBL/GenBank/DDBJ databases">
        <title>Genomic Encyclopedia of Type Strains, Phase IV (KMG-IV): sequencing the most valuable type-strain genomes for metagenomic binning, comparative biology and taxonomic classification.</title>
        <authorList>
            <person name="Goeker M."/>
        </authorList>
    </citation>
    <scope>NUCLEOTIDE SEQUENCE</scope>
    <source>
        <strain evidence="6">DSM 26174</strain>
    </source>
</reference>
<comment type="caution">
    <text evidence="6">The sequence shown here is derived from an EMBL/GenBank/DDBJ whole genome shotgun (WGS) entry which is preliminary data.</text>
</comment>
<evidence type="ECO:0000313" key="7">
    <source>
        <dbReference type="Proteomes" id="UP001185092"/>
    </source>
</evidence>
<dbReference type="PRINTS" id="PR00039">
    <property type="entry name" value="HTHLYSR"/>
</dbReference>
<evidence type="ECO:0000256" key="1">
    <source>
        <dbReference type="ARBA" id="ARBA00009437"/>
    </source>
</evidence>
<keyword evidence="2" id="KW-0805">Transcription regulation</keyword>
<gene>
    <name evidence="6" type="ORF">HNQ88_000541</name>
</gene>
<dbReference type="InterPro" id="IPR036390">
    <property type="entry name" value="WH_DNA-bd_sf"/>
</dbReference>
<organism evidence="6 7">
    <name type="scientific">Aureibacter tunicatorum</name>
    <dbReference type="NCBI Taxonomy" id="866807"/>
    <lineage>
        <taxon>Bacteria</taxon>
        <taxon>Pseudomonadati</taxon>
        <taxon>Bacteroidota</taxon>
        <taxon>Cytophagia</taxon>
        <taxon>Cytophagales</taxon>
        <taxon>Persicobacteraceae</taxon>
        <taxon>Aureibacter</taxon>
    </lineage>
</organism>
<dbReference type="SUPFAM" id="SSF53850">
    <property type="entry name" value="Periplasmic binding protein-like II"/>
    <property type="match status" value="1"/>
</dbReference>
<dbReference type="Pfam" id="PF00126">
    <property type="entry name" value="HTH_1"/>
    <property type="match status" value="1"/>
</dbReference>
<dbReference type="PANTHER" id="PTHR30419:SF29">
    <property type="entry name" value="LYSR-FAMILY TRANSCRIPTIONAL REGULATOR"/>
    <property type="match status" value="1"/>
</dbReference>
<dbReference type="InterPro" id="IPR036388">
    <property type="entry name" value="WH-like_DNA-bd_sf"/>
</dbReference>
<protein>
    <submittedName>
        <fullName evidence="6">LysR family hydrogen peroxide-inducible transcriptional activator</fullName>
    </submittedName>
</protein>
<name>A0AAE4BRA4_9BACT</name>
<dbReference type="CDD" id="cd08411">
    <property type="entry name" value="PBP2_OxyR"/>
    <property type="match status" value="1"/>
</dbReference>
<keyword evidence="7" id="KW-1185">Reference proteome</keyword>
<dbReference type="GO" id="GO:0005829">
    <property type="term" value="C:cytosol"/>
    <property type="evidence" value="ECO:0007669"/>
    <property type="project" value="TreeGrafter"/>
</dbReference>
<evidence type="ECO:0000256" key="4">
    <source>
        <dbReference type="ARBA" id="ARBA00023163"/>
    </source>
</evidence>
<dbReference type="PROSITE" id="PS50931">
    <property type="entry name" value="HTH_LYSR"/>
    <property type="match status" value="1"/>
</dbReference>
<dbReference type="AlphaFoldDB" id="A0AAE4BRA4"/>
<dbReference type="Gene3D" id="3.40.190.10">
    <property type="entry name" value="Periplasmic binding protein-like II"/>
    <property type="match status" value="2"/>
</dbReference>
<dbReference type="GO" id="GO:0003677">
    <property type="term" value="F:DNA binding"/>
    <property type="evidence" value="ECO:0007669"/>
    <property type="project" value="UniProtKB-KW"/>
</dbReference>
<comment type="similarity">
    <text evidence="1">Belongs to the LysR transcriptional regulatory family.</text>
</comment>
<dbReference type="Proteomes" id="UP001185092">
    <property type="component" value="Unassembled WGS sequence"/>
</dbReference>
<keyword evidence="4" id="KW-0804">Transcription</keyword>
<dbReference type="Gene3D" id="1.10.10.10">
    <property type="entry name" value="Winged helix-like DNA-binding domain superfamily/Winged helix DNA-binding domain"/>
    <property type="match status" value="1"/>
</dbReference>
<dbReference type="FunFam" id="1.10.10.10:FF:000001">
    <property type="entry name" value="LysR family transcriptional regulator"/>
    <property type="match status" value="1"/>
</dbReference>
<feature type="domain" description="HTH lysR-type" evidence="5">
    <location>
        <begin position="1"/>
        <end position="58"/>
    </location>
</feature>